<feature type="transmembrane region" description="Helical" evidence="1">
    <location>
        <begin position="121"/>
        <end position="146"/>
    </location>
</feature>
<dbReference type="EMBL" id="JARGDH010000001">
    <property type="protein sequence ID" value="KAL0278766.1"/>
    <property type="molecule type" value="Genomic_DNA"/>
</dbReference>
<keyword evidence="1" id="KW-1133">Transmembrane helix</keyword>
<accession>A0AAW2IAL7</accession>
<feature type="transmembrane region" description="Helical" evidence="1">
    <location>
        <begin position="54"/>
        <end position="75"/>
    </location>
</feature>
<dbReference type="AlphaFoldDB" id="A0AAW2IAL7"/>
<feature type="transmembrane region" description="Helical" evidence="1">
    <location>
        <begin position="21"/>
        <end position="42"/>
    </location>
</feature>
<gene>
    <name evidence="2" type="ORF">PYX00_000485</name>
</gene>
<reference evidence="2" key="1">
    <citation type="journal article" date="2024" name="Gigascience">
        <title>Chromosome-level genome of the poultry shaft louse Menopon gallinae provides insight into the host-switching and adaptive evolution of parasitic lice.</title>
        <authorList>
            <person name="Xu Y."/>
            <person name="Ma L."/>
            <person name="Liu S."/>
            <person name="Liang Y."/>
            <person name="Liu Q."/>
            <person name="He Z."/>
            <person name="Tian L."/>
            <person name="Duan Y."/>
            <person name="Cai W."/>
            <person name="Li H."/>
            <person name="Song F."/>
        </authorList>
    </citation>
    <scope>NUCLEOTIDE SEQUENCE</scope>
    <source>
        <strain evidence="2">Cailab_2023a</strain>
    </source>
</reference>
<proteinExistence type="predicted"/>
<sequence length="156" mass="17818">MYSTGKYKMMKTQQAECNKPLRLIELACDFICVCLLMIIPNYDDQNETCIPPESLIYFYSAFGSIFLITALDMVCQVFREPILTTPMIIFSFVASVLCLAAVLLSFFQYNFMSDYIRTRHLFMIVVLGSVSLFGSCVYAIDGIILLRRSKFPSKSM</sequence>
<name>A0AAW2IAL7_9NEOP</name>
<evidence type="ECO:0008006" key="3">
    <source>
        <dbReference type="Google" id="ProtNLM"/>
    </source>
</evidence>
<feature type="transmembrane region" description="Helical" evidence="1">
    <location>
        <begin position="87"/>
        <end position="109"/>
    </location>
</feature>
<protein>
    <recommendedName>
        <fullName evidence="3">MARVEL domain-containing protein</fullName>
    </recommendedName>
</protein>
<keyword evidence="1" id="KW-0472">Membrane</keyword>
<keyword evidence="1" id="KW-0812">Transmembrane</keyword>
<evidence type="ECO:0000256" key="1">
    <source>
        <dbReference type="SAM" id="Phobius"/>
    </source>
</evidence>
<comment type="caution">
    <text evidence="2">The sequence shown here is derived from an EMBL/GenBank/DDBJ whole genome shotgun (WGS) entry which is preliminary data.</text>
</comment>
<organism evidence="2">
    <name type="scientific">Menopon gallinae</name>
    <name type="common">poultry shaft louse</name>
    <dbReference type="NCBI Taxonomy" id="328185"/>
    <lineage>
        <taxon>Eukaryota</taxon>
        <taxon>Metazoa</taxon>
        <taxon>Ecdysozoa</taxon>
        <taxon>Arthropoda</taxon>
        <taxon>Hexapoda</taxon>
        <taxon>Insecta</taxon>
        <taxon>Pterygota</taxon>
        <taxon>Neoptera</taxon>
        <taxon>Paraneoptera</taxon>
        <taxon>Psocodea</taxon>
        <taxon>Troctomorpha</taxon>
        <taxon>Phthiraptera</taxon>
        <taxon>Amblycera</taxon>
        <taxon>Menoponidae</taxon>
        <taxon>Menopon</taxon>
    </lineage>
</organism>
<dbReference type="EMBL" id="JARGDH010000001">
    <property type="protein sequence ID" value="KAL0278767.1"/>
    <property type="molecule type" value="Genomic_DNA"/>
</dbReference>
<evidence type="ECO:0000313" key="2">
    <source>
        <dbReference type="EMBL" id="KAL0278767.1"/>
    </source>
</evidence>